<dbReference type="AlphaFoldDB" id="A0A8H6G172"/>
<dbReference type="Proteomes" id="UP000578531">
    <property type="component" value="Unassembled WGS sequence"/>
</dbReference>
<reference evidence="1 2" key="1">
    <citation type="journal article" date="2020" name="Genomics">
        <title>Complete, high-quality genomes from long-read metagenomic sequencing of two wolf lichen thalli reveals enigmatic genome architecture.</title>
        <authorList>
            <person name="McKenzie S.K."/>
            <person name="Walston R.F."/>
            <person name="Allen J.L."/>
        </authorList>
    </citation>
    <scope>NUCLEOTIDE SEQUENCE [LARGE SCALE GENOMIC DNA]</scope>
    <source>
        <strain evidence="1">WasteWater2</strain>
    </source>
</reference>
<dbReference type="RefSeq" id="XP_037167938.1">
    <property type="nucleotide sequence ID" value="XM_037305073.1"/>
</dbReference>
<keyword evidence="2" id="KW-1185">Reference proteome</keyword>
<name>A0A8H6G172_9LECA</name>
<protein>
    <submittedName>
        <fullName evidence="1">Uncharacterized protein</fullName>
    </submittedName>
</protein>
<evidence type="ECO:0000313" key="1">
    <source>
        <dbReference type="EMBL" id="KAF6238639.1"/>
    </source>
</evidence>
<proteinExistence type="predicted"/>
<sequence length="94" mass="10246">MGYFDLQQANVEKTAEKFTEKTMEKNKSTDHSSPIQAGTLSIIPHQATMHICGEPSPRLSNTPVFATLLTSLLAFASPLGYTRFAKDMEAIGQG</sequence>
<dbReference type="GeneID" id="59284814"/>
<dbReference type="EMBL" id="JACCJC010000008">
    <property type="protein sequence ID" value="KAF6238639.1"/>
    <property type="molecule type" value="Genomic_DNA"/>
</dbReference>
<comment type="caution">
    <text evidence="1">The sequence shown here is derived from an EMBL/GenBank/DDBJ whole genome shotgun (WGS) entry which is preliminary data.</text>
</comment>
<organism evidence="1 2">
    <name type="scientific">Letharia columbiana</name>
    <dbReference type="NCBI Taxonomy" id="112416"/>
    <lineage>
        <taxon>Eukaryota</taxon>
        <taxon>Fungi</taxon>
        <taxon>Dikarya</taxon>
        <taxon>Ascomycota</taxon>
        <taxon>Pezizomycotina</taxon>
        <taxon>Lecanoromycetes</taxon>
        <taxon>OSLEUM clade</taxon>
        <taxon>Lecanoromycetidae</taxon>
        <taxon>Lecanorales</taxon>
        <taxon>Lecanorineae</taxon>
        <taxon>Parmeliaceae</taxon>
        <taxon>Letharia</taxon>
    </lineage>
</organism>
<gene>
    <name evidence="1" type="ORF">HO173_003145</name>
</gene>
<evidence type="ECO:0000313" key="2">
    <source>
        <dbReference type="Proteomes" id="UP000578531"/>
    </source>
</evidence>
<accession>A0A8H6G172</accession>